<dbReference type="PROSITE" id="PS51462">
    <property type="entry name" value="NUDIX"/>
    <property type="match status" value="1"/>
</dbReference>
<dbReference type="EMBL" id="ML987198">
    <property type="protein sequence ID" value="KAF2246947.1"/>
    <property type="molecule type" value="Genomic_DNA"/>
</dbReference>
<dbReference type="GeneID" id="54582836"/>
<gene>
    <name evidence="2" type="ORF">BU26DRAFT_521326</name>
</gene>
<dbReference type="AlphaFoldDB" id="A0A6A6I9K4"/>
<organism evidence="2 3">
    <name type="scientific">Trematosphaeria pertusa</name>
    <dbReference type="NCBI Taxonomy" id="390896"/>
    <lineage>
        <taxon>Eukaryota</taxon>
        <taxon>Fungi</taxon>
        <taxon>Dikarya</taxon>
        <taxon>Ascomycota</taxon>
        <taxon>Pezizomycotina</taxon>
        <taxon>Dothideomycetes</taxon>
        <taxon>Pleosporomycetidae</taxon>
        <taxon>Pleosporales</taxon>
        <taxon>Massarineae</taxon>
        <taxon>Trematosphaeriaceae</taxon>
        <taxon>Trematosphaeria</taxon>
    </lineage>
</organism>
<proteinExistence type="predicted"/>
<keyword evidence="3" id="KW-1185">Reference proteome</keyword>
<evidence type="ECO:0000259" key="1">
    <source>
        <dbReference type="PROSITE" id="PS51462"/>
    </source>
</evidence>
<evidence type="ECO:0000313" key="3">
    <source>
        <dbReference type="Proteomes" id="UP000800094"/>
    </source>
</evidence>
<dbReference type="CDD" id="cd03676">
    <property type="entry name" value="NUDIX_Tnr3_like"/>
    <property type="match status" value="1"/>
</dbReference>
<accession>A0A6A6I9K4</accession>
<dbReference type="FunFam" id="3.90.79.10:FF:000019">
    <property type="entry name" value="Thiamin pyrophosphokinase, putative"/>
    <property type="match status" value="1"/>
</dbReference>
<dbReference type="GO" id="GO:0044715">
    <property type="term" value="F:8-oxo-dGDP phosphatase activity"/>
    <property type="evidence" value="ECO:0007669"/>
    <property type="project" value="TreeGrafter"/>
</dbReference>
<dbReference type="RefSeq" id="XP_033681951.1">
    <property type="nucleotide sequence ID" value="XM_033829506.1"/>
</dbReference>
<dbReference type="SUPFAM" id="SSF55811">
    <property type="entry name" value="Nudix"/>
    <property type="match status" value="1"/>
</dbReference>
<dbReference type="InterPro" id="IPR000086">
    <property type="entry name" value="NUDIX_hydrolase_dom"/>
</dbReference>
<dbReference type="Proteomes" id="UP000800094">
    <property type="component" value="Unassembled WGS sequence"/>
</dbReference>
<dbReference type="InterPro" id="IPR015797">
    <property type="entry name" value="NUDIX_hydrolase-like_dom_sf"/>
</dbReference>
<feature type="domain" description="Nudix hydrolase" evidence="1">
    <location>
        <begin position="137"/>
        <end position="285"/>
    </location>
</feature>
<dbReference type="PANTHER" id="PTHR13622">
    <property type="entry name" value="THIAMIN PYROPHOSPHOKINASE"/>
    <property type="match status" value="1"/>
</dbReference>
<evidence type="ECO:0000313" key="2">
    <source>
        <dbReference type="EMBL" id="KAF2246947.1"/>
    </source>
</evidence>
<dbReference type="PANTHER" id="PTHR13622:SF8">
    <property type="entry name" value="THIAMIN PYROPHOSPHOKINASE 1"/>
    <property type="match status" value="1"/>
</dbReference>
<dbReference type="Pfam" id="PF00293">
    <property type="entry name" value="NUDIX"/>
    <property type="match status" value="1"/>
</dbReference>
<protein>
    <recommendedName>
        <fullName evidence="1">Nudix hydrolase domain-containing protein</fullName>
    </recommendedName>
</protein>
<name>A0A6A6I9K4_9PLEO</name>
<dbReference type="Gene3D" id="3.90.79.10">
    <property type="entry name" value="Nucleoside Triphosphate Pyrophosphohydrolase"/>
    <property type="match status" value="1"/>
</dbReference>
<reference evidence="2" key="1">
    <citation type="journal article" date="2020" name="Stud. Mycol.">
        <title>101 Dothideomycetes genomes: a test case for predicting lifestyles and emergence of pathogens.</title>
        <authorList>
            <person name="Haridas S."/>
            <person name="Albert R."/>
            <person name="Binder M."/>
            <person name="Bloem J."/>
            <person name="Labutti K."/>
            <person name="Salamov A."/>
            <person name="Andreopoulos B."/>
            <person name="Baker S."/>
            <person name="Barry K."/>
            <person name="Bills G."/>
            <person name="Bluhm B."/>
            <person name="Cannon C."/>
            <person name="Castanera R."/>
            <person name="Culley D."/>
            <person name="Daum C."/>
            <person name="Ezra D."/>
            <person name="Gonzalez J."/>
            <person name="Henrissat B."/>
            <person name="Kuo A."/>
            <person name="Liang C."/>
            <person name="Lipzen A."/>
            <person name="Lutzoni F."/>
            <person name="Magnuson J."/>
            <person name="Mondo S."/>
            <person name="Nolan M."/>
            <person name="Ohm R."/>
            <person name="Pangilinan J."/>
            <person name="Park H.-J."/>
            <person name="Ramirez L."/>
            <person name="Alfaro M."/>
            <person name="Sun H."/>
            <person name="Tritt A."/>
            <person name="Yoshinaga Y."/>
            <person name="Zwiers L.-H."/>
            <person name="Turgeon B."/>
            <person name="Goodwin S."/>
            <person name="Spatafora J."/>
            <person name="Crous P."/>
            <person name="Grigoriev I."/>
        </authorList>
    </citation>
    <scope>NUCLEOTIDE SEQUENCE</scope>
    <source>
        <strain evidence="2">CBS 122368</strain>
    </source>
</reference>
<dbReference type="OrthoDB" id="10261522at2759"/>
<sequence>MATRSYLEIAEDWDNFPYIDVTSCPSNDDGQASWYRFLLPNDSRPHGFMLPWVVNQMPWTSDFVISHEKPRTVQLLDSSNGANTAQACNTALEKVISKAIDQRAFKGFDRASSEQFRVIGSRLPIHISRTASAIFGIAVRGVHMIVYKRTAGHMKIWVPRRAPTLFSYPDLLDSAVGGGVRADESPFQAMIHEADEEASITGPYLKDNVRSCGALTYMSVTDGRTGYEKGLLVPEVVYVYELEAPEDMELKPNDDEVGRYDLMDVDQIARELKAKRFKPSAAAVMVDFFIRHGIITDDNEPDFLRLIGHIHRPLPVPISRSNEEKL</sequence>